<evidence type="ECO:0000313" key="3">
    <source>
        <dbReference type="Proteomes" id="UP000828390"/>
    </source>
</evidence>
<organism evidence="2 3">
    <name type="scientific">Dreissena polymorpha</name>
    <name type="common">Zebra mussel</name>
    <name type="synonym">Mytilus polymorpha</name>
    <dbReference type="NCBI Taxonomy" id="45954"/>
    <lineage>
        <taxon>Eukaryota</taxon>
        <taxon>Metazoa</taxon>
        <taxon>Spiralia</taxon>
        <taxon>Lophotrochozoa</taxon>
        <taxon>Mollusca</taxon>
        <taxon>Bivalvia</taxon>
        <taxon>Autobranchia</taxon>
        <taxon>Heteroconchia</taxon>
        <taxon>Euheterodonta</taxon>
        <taxon>Imparidentia</taxon>
        <taxon>Neoheterodontei</taxon>
        <taxon>Myida</taxon>
        <taxon>Dreissenoidea</taxon>
        <taxon>Dreissenidae</taxon>
        <taxon>Dreissena</taxon>
    </lineage>
</organism>
<dbReference type="EMBL" id="JAIWYP010000013">
    <property type="protein sequence ID" value="KAH3717689.1"/>
    <property type="molecule type" value="Genomic_DNA"/>
</dbReference>
<name>A0A9D4C635_DREPO</name>
<accession>A0A9D4C635</accession>
<comment type="caution">
    <text evidence="2">The sequence shown here is derived from an EMBL/GenBank/DDBJ whole genome shotgun (WGS) entry which is preliminary data.</text>
</comment>
<feature type="signal peptide" evidence="1">
    <location>
        <begin position="1"/>
        <end position="18"/>
    </location>
</feature>
<keyword evidence="3" id="KW-1185">Reference proteome</keyword>
<keyword evidence="1" id="KW-0732">Signal</keyword>
<sequence length="62" mass="6695">MKLIKALTAFGCVLCVSGSGSNVLVNLFQTEIKDCITENGILPVFHKDAFVRLILATVQNAE</sequence>
<dbReference type="AlphaFoldDB" id="A0A9D4C635"/>
<reference evidence="2" key="1">
    <citation type="journal article" date="2019" name="bioRxiv">
        <title>The Genome of the Zebra Mussel, Dreissena polymorpha: A Resource for Invasive Species Research.</title>
        <authorList>
            <person name="McCartney M.A."/>
            <person name="Auch B."/>
            <person name="Kono T."/>
            <person name="Mallez S."/>
            <person name="Zhang Y."/>
            <person name="Obille A."/>
            <person name="Becker A."/>
            <person name="Abrahante J.E."/>
            <person name="Garbe J."/>
            <person name="Badalamenti J.P."/>
            <person name="Herman A."/>
            <person name="Mangelson H."/>
            <person name="Liachko I."/>
            <person name="Sullivan S."/>
            <person name="Sone E.D."/>
            <person name="Koren S."/>
            <person name="Silverstein K.A.T."/>
            <person name="Beckman K.B."/>
            <person name="Gohl D.M."/>
        </authorList>
    </citation>
    <scope>NUCLEOTIDE SEQUENCE</scope>
    <source>
        <strain evidence="2">Duluth1</strain>
        <tissue evidence="2">Whole animal</tissue>
    </source>
</reference>
<evidence type="ECO:0008006" key="4">
    <source>
        <dbReference type="Google" id="ProtNLM"/>
    </source>
</evidence>
<dbReference type="Proteomes" id="UP000828390">
    <property type="component" value="Unassembled WGS sequence"/>
</dbReference>
<evidence type="ECO:0000313" key="2">
    <source>
        <dbReference type="EMBL" id="KAH3717689.1"/>
    </source>
</evidence>
<gene>
    <name evidence="2" type="ORF">DPMN_060484</name>
</gene>
<reference evidence="2" key="2">
    <citation type="submission" date="2020-11" db="EMBL/GenBank/DDBJ databases">
        <authorList>
            <person name="McCartney M.A."/>
            <person name="Auch B."/>
            <person name="Kono T."/>
            <person name="Mallez S."/>
            <person name="Becker A."/>
            <person name="Gohl D.M."/>
            <person name="Silverstein K.A.T."/>
            <person name="Koren S."/>
            <person name="Bechman K.B."/>
            <person name="Herman A."/>
            <person name="Abrahante J.E."/>
            <person name="Garbe J."/>
        </authorList>
    </citation>
    <scope>NUCLEOTIDE SEQUENCE</scope>
    <source>
        <strain evidence="2">Duluth1</strain>
        <tissue evidence="2">Whole animal</tissue>
    </source>
</reference>
<feature type="chain" id="PRO_5039439688" description="Secreted protein" evidence="1">
    <location>
        <begin position="19"/>
        <end position="62"/>
    </location>
</feature>
<proteinExistence type="predicted"/>
<evidence type="ECO:0000256" key="1">
    <source>
        <dbReference type="SAM" id="SignalP"/>
    </source>
</evidence>
<protein>
    <recommendedName>
        <fullName evidence="4">Secreted protein</fullName>
    </recommendedName>
</protein>